<comment type="similarity">
    <text evidence="1 2">Belongs to the anti-sigma-factor antagonist family.</text>
</comment>
<dbReference type="Proteomes" id="UP001183809">
    <property type="component" value="Unassembled WGS sequence"/>
</dbReference>
<dbReference type="EMBL" id="JAVREY010000053">
    <property type="protein sequence ID" value="MDT0467470.1"/>
    <property type="molecule type" value="Genomic_DNA"/>
</dbReference>
<dbReference type="Pfam" id="PF01740">
    <property type="entry name" value="STAS"/>
    <property type="match status" value="1"/>
</dbReference>
<evidence type="ECO:0000256" key="1">
    <source>
        <dbReference type="ARBA" id="ARBA00009013"/>
    </source>
</evidence>
<evidence type="ECO:0000256" key="2">
    <source>
        <dbReference type="RuleBase" id="RU003749"/>
    </source>
</evidence>
<dbReference type="RefSeq" id="WP_311698931.1">
    <property type="nucleotide sequence ID" value="NZ_JAVREY010000053.1"/>
</dbReference>
<evidence type="ECO:0000259" key="3">
    <source>
        <dbReference type="PROSITE" id="PS50801"/>
    </source>
</evidence>
<proteinExistence type="inferred from homology"/>
<comment type="caution">
    <text evidence="4">The sequence shown here is derived from an EMBL/GenBank/DDBJ whole genome shotgun (WGS) entry which is preliminary data.</text>
</comment>
<dbReference type="NCBIfam" id="TIGR00377">
    <property type="entry name" value="ant_ant_sig"/>
    <property type="match status" value="1"/>
</dbReference>
<accession>A0ABU2U2Z4</accession>
<sequence length="121" mass="13050">MTETAGSTGPARLSIVRTTVDGVRVITLRGEIDHDTADGLRRTLIPGEGSGPRYTVVDLDAVTFMDSSGVNAFVAAHHAAHRARGWLRLASLTEPVMRVMQIVGLDTVIDCYPTVRKALIH</sequence>
<organism evidence="4 5">
    <name type="scientific">Streptomyces gibsoniae</name>
    <dbReference type="NCBI Taxonomy" id="3075529"/>
    <lineage>
        <taxon>Bacteria</taxon>
        <taxon>Bacillati</taxon>
        <taxon>Actinomycetota</taxon>
        <taxon>Actinomycetes</taxon>
        <taxon>Kitasatosporales</taxon>
        <taxon>Streptomycetaceae</taxon>
        <taxon>Streptomyces</taxon>
    </lineage>
</organism>
<reference evidence="5" key="1">
    <citation type="submission" date="2023-07" db="EMBL/GenBank/DDBJ databases">
        <title>30 novel species of actinomycetes from the DSMZ collection.</title>
        <authorList>
            <person name="Nouioui I."/>
        </authorList>
    </citation>
    <scope>NUCLEOTIDE SEQUENCE [LARGE SCALE GENOMIC DNA]</scope>
    <source>
        <strain evidence="5">DSM 41699</strain>
    </source>
</reference>
<evidence type="ECO:0000313" key="4">
    <source>
        <dbReference type="EMBL" id="MDT0467470.1"/>
    </source>
</evidence>
<dbReference type="Gene3D" id="3.30.750.24">
    <property type="entry name" value="STAS domain"/>
    <property type="match status" value="1"/>
</dbReference>
<keyword evidence="5" id="KW-1185">Reference proteome</keyword>
<dbReference type="SUPFAM" id="SSF52091">
    <property type="entry name" value="SpoIIaa-like"/>
    <property type="match status" value="1"/>
</dbReference>
<dbReference type="PANTHER" id="PTHR33495">
    <property type="entry name" value="ANTI-SIGMA FACTOR ANTAGONIST TM_1081-RELATED-RELATED"/>
    <property type="match status" value="1"/>
</dbReference>
<gene>
    <name evidence="4" type="ORF">RM764_31495</name>
</gene>
<feature type="domain" description="STAS" evidence="3">
    <location>
        <begin position="13"/>
        <end position="121"/>
    </location>
</feature>
<dbReference type="PANTHER" id="PTHR33495:SF2">
    <property type="entry name" value="ANTI-SIGMA FACTOR ANTAGONIST TM_1081-RELATED"/>
    <property type="match status" value="1"/>
</dbReference>
<dbReference type="PROSITE" id="PS50801">
    <property type="entry name" value="STAS"/>
    <property type="match status" value="1"/>
</dbReference>
<evidence type="ECO:0000313" key="5">
    <source>
        <dbReference type="Proteomes" id="UP001183809"/>
    </source>
</evidence>
<name>A0ABU2U2Z4_9ACTN</name>
<dbReference type="InterPro" id="IPR002645">
    <property type="entry name" value="STAS_dom"/>
</dbReference>
<protein>
    <recommendedName>
        <fullName evidence="2">Anti-sigma factor antagonist</fullName>
    </recommendedName>
</protein>
<dbReference type="InterPro" id="IPR036513">
    <property type="entry name" value="STAS_dom_sf"/>
</dbReference>
<dbReference type="InterPro" id="IPR003658">
    <property type="entry name" value="Anti-sigma_ant"/>
</dbReference>
<dbReference type="CDD" id="cd07043">
    <property type="entry name" value="STAS_anti-anti-sigma_factors"/>
    <property type="match status" value="1"/>
</dbReference>